<reference evidence="2 3" key="1">
    <citation type="submission" date="2021-01" db="EMBL/GenBank/DDBJ databases">
        <title>Cercospora kikuchii MAFF 305040 whole genome shotgun sequence.</title>
        <authorList>
            <person name="Kashiwa T."/>
            <person name="Suzuki T."/>
        </authorList>
    </citation>
    <scope>NUCLEOTIDE SEQUENCE [LARGE SCALE GENOMIC DNA]</scope>
    <source>
        <strain evidence="2 3">MAFF 305040</strain>
    </source>
</reference>
<dbReference type="Gene3D" id="3.40.50.1820">
    <property type="entry name" value="alpha/beta hydrolase"/>
    <property type="match status" value="1"/>
</dbReference>
<dbReference type="Pfam" id="PF12697">
    <property type="entry name" value="Abhydrolase_6"/>
    <property type="match status" value="1"/>
</dbReference>
<protein>
    <recommendedName>
        <fullName evidence="1">AB hydrolase-1 domain-containing protein</fullName>
    </recommendedName>
</protein>
<evidence type="ECO:0000313" key="3">
    <source>
        <dbReference type="Proteomes" id="UP000825890"/>
    </source>
</evidence>
<evidence type="ECO:0000313" key="2">
    <source>
        <dbReference type="EMBL" id="GIZ42452.1"/>
    </source>
</evidence>
<dbReference type="RefSeq" id="XP_044656939.1">
    <property type="nucleotide sequence ID" value="XM_044801004.1"/>
</dbReference>
<dbReference type="SUPFAM" id="SSF53474">
    <property type="entry name" value="alpha/beta-Hydrolases"/>
    <property type="match status" value="1"/>
</dbReference>
<gene>
    <name evidence="2" type="ORF">CKM354_000572200</name>
</gene>
<proteinExistence type="predicted"/>
<dbReference type="PANTHER" id="PTHR37017">
    <property type="entry name" value="AB HYDROLASE-1 DOMAIN-CONTAINING PROTEIN-RELATED"/>
    <property type="match status" value="1"/>
</dbReference>
<comment type="caution">
    <text evidence="2">The sequence shown here is derived from an EMBL/GenBank/DDBJ whole genome shotgun (WGS) entry which is preliminary data.</text>
</comment>
<dbReference type="PANTHER" id="PTHR37017:SF11">
    <property type="entry name" value="ESTERASE_LIPASE_THIOESTERASE DOMAIN-CONTAINING PROTEIN"/>
    <property type="match status" value="1"/>
</dbReference>
<keyword evidence="3" id="KW-1185">Reference proteome</keyword>
<accession>A0A9P3FFU1</accession>
<dbReference type="Proteomes" id="UP000825890">
    <property type="component" value="Unassembled WGS sequence"/>
</dbReference>
<dbReference type="InterPro" id="IPR052897">
    <property type="entry name" value="Sec-Metab_Biosynth_Hydrolase"/>
</dbReference>
<sequence>MPKDEVLCFILKDTTIMSGNNIHFVLIHGAYHRAWHLHLLATRLKDAGFRVSTVDLPSVNPNIEEVLHEGALRADVEAAKVVLEQAAAESDTIVPVCHSYGGVVGGEAAAELSEKAKTKVQRIVYLCAIVLQQGNSLTTRTNGQVASWARHEGHAVVVPDPVSCFYQDVDPQLAQEAAKHVHPHSYSAFTEATRHAPWRQFPCTYVYTTEDLALPLSIQQILVGLLSEEERANFDFFTLEGGHSPFLSKPDECVKILKQLVGQ</sequence>
<organism evidence="2 3">
    <name type="scientific">Cercospora kikuchii</name>
    <dbReference type="NCBI Taxonomy" id="84275"/>
    <lineage>
        <taxon>Eukaryota</taxon>
        <taxon>Fungi</taxon>
        <taxon>Dikarya</taxon>
        <taxon>Ascomycota</taxon>
        <taxon>Pezizomycotina</taxon>
        <taxon>Dothideomycetes</taxon>
        <taxon>Dothideomycetidae</taxon>
        <taxon>Mycosphaerellales</taxon>
        <taxon>Mycosphaerellaceae</taxon>
        <taxon>Cercospora</taxon>
    </lineage>
</organism>
<dbReference type="OrthoDB" id="1263307at2759"/>
<name>A0A9P3FFU1_9PEZI</name>
<dbReference type="GeneID" id="68291297"/>
<feature type="domain" description="AB hydrolase-1" evidence="1">
    <location>
        <begin position="24"/>
        <end position="255"/>
    </location>
</feature>
<evidence type="ECO:0000259" key="1">
    <source>
        <dbReference type="Pfam" id="PF12697"/>
    </source>
</evidence>
<dbReference type="EMBL" id="BOLY01000003">
    <property type="protein sequence ID" value="GIZ42452.1"/>
    <property type="molecule type" value="Genomic_DNA"/>
</dbReference>
<dbReference type="AlphaFoldDB" id="A0A9P3FFU1"/>
<dbReference type="InterPro" id="IPR029058">
    <property type="entry name" value="AB_hydrolase_fold"/>
</dbReference>
<dbReference type="InterPro" id="IPR000073">
    <property type="entry name" value="AB_hydrolase_1"/>
</dbReference>